<feature type="transmembrane region" description="Helical" evidence="10">
    <location>
        <begin position="163"/>
        <end position="182"/>
    </location>
</feature>
<protein>
    <submittedName>
        <fullName evidence="14">FAD-dependent oxidoreductase</fullName>
    </submittedName>
</protein>
<evidence type="ECO:0000256" key="9">
    <source>
        <dbReference type="RuleBase" id="RU003691"/>
    </source>
</evidence>
<feature type="domain" description="Pyridine nucleotide-disulphide oxidoreductase dimerisation" evidence="11">
    <location>
        <begin position="582"/>
        <end position="688"/>
    </location>
</feature>
<organism evidence="14 15">
    <name type="scientific">Caldimonas mangrovi</name>
    <dbReference type="NCBI Taxonomy" id="2944811"/>
    <lineage>
        <taxon>Bacteria</taxon>
        <taxon>Pseudomonadati</taxon>
        <taxon>Pseudomonadota</taxon>
        <taxon>Betaproteobacteria</taxon>
        <taxon>Burkholderiales</taxon>
        <taxon>Sphaerotilaceae</taxon>
        <taxon>Caldimonas</taxon>
    </lineage>
</organism>
<feature type="domain" description="FAD/NAD(P)-binding" evidence="12">
    <location>
        <begin position="241"/>
        <end position="560"/>
    </location>
</feature>
<keyword evidence="8 9" id="KW-0676">Redox-active center</keyword>
<evidence type="ECO:0000259" key="13">
    <source>
        <dbReference type="Pfam" id="PF09335"/>
    </source>
</evidence>
<evidence type="ECO:0000256" key="10">
    <source>
        <dbReference type="SAM" id="Phobius"/>
    </source>
</evidence>
<dbReference type="Pfam" id="PF09335">
    <property type="entry name" value="VTT_dom"/>
    <property type="match status" value="1"/>
</dbReference>
<keyword evidence="3 9" id="KW-0285">Flavoprotein</keyword>
<comment type="similarity">
    <text evidence="2 9">Belongs to the class-I pyridine nucleotide-disulfide oxidoreductase family.</text>
</comment>
<evidence type="ECO:0000256" key="4">
    <source>
        <dbReference type="ARBA" id="ARBA00022827"/>
    </source>
</evidence>
<evidence type="ECO:0000313" key="14">
    <source>
        <dbReference type="EMBL" id="MCM5679642.1"/>
    </source>
</evidence>
<name>A0ABT0YLN5_9BURK</name>
<dbReference type="PROSITE" id="PS00076">
    <property type="entry name" value="PYRIDINE_REDOX_1"/>
    <property type="match status" value="1"/>
</dbReference>
<sequence>MSAQRLLLWLLLAVAVVLFFALDLQRYFSLEQLKHSQARLAELYAEHPWRVGGGYFLVYVAVTALSLPGAAIMTLAGGAVFGLLAGTVIVSFASTLGATLALLASRYLLRDVVQRRFGPRLAQIDRGIEREGAFYLFTLRLVPLVPFFVINLLMGLTAMKARTFFWVSQLGMLAGTVVYVNAGTQLAKIESLRGILSPQIVGSFVLLGVFPLLARKVIDAWRRRRVYARWAGRKPERYDRNLVVIGAGAAGLVSAYIAAAVKAKVTLVESHKMGGDCLNYGCVPSKALIRSAKLAHQMRHASRYGLRDTAPALDFTEVMARVHRVIRDVEPHDSVERYTGLGVDVVEGRAKIVDPWTVEIATQAGETQRLTTRAIVIATGAEPYVPPLPGIDAVDCLTSDTLWTLAELPSRLVVLGGGPIGCELAQAFARLGSQVTQVEMAPRLLAKEDEDAALVVRQSLERDGVQVLTGHRALRCERDGGTRWLVVEHEGAPRRIAFDRLLCAVGRKPRLTGFGLEELGIPVQRTVETDDYLATLYPNIYAAGDVAGPYQFTHTAAHQAWYAAVNALFGSVRRFKVDYSVIPWCTFTDPEVARVGLSEQDAREQGLDVEVVRYDIGDLDRAIADGAAHGWVKLLTARGSDRILGATIVGEHAGDLLAEYVLAMKHGLGLNKILGTIHTYPTLAESSKYVAGAWRKAHQPVALLRWVERFHTWRRRAGA</sequence>
<comment type="cofactor">
    <cofactor evidence="1">
        <name>FAD</name>
        <dbReference type="ChEBI" id="CHEBI:57692"/>
    </cofactor>
</comment>
<evidence type="ECO:0000256" key="3">
    <source>
        <dbReference type="ARBA" id="ARBA00022630"/>
    </source>
</evidence>
<keyword evidence="7" id="KW-1015">Disulfide bond</keyword>
<keyword evidence="10" id="KW-1133">Transmembrane helix</keyword>
<feature type="transmembrane region" description="Helical" evidence="10">
    <location>
        <begin position="133"/>
        <end position="156"/>
    </location>
</feature>
<keyword evidence="10" id="KW-0812">Transmembrane</keyword>
<reference evidence="14" key="1">
    <citation type="submission" date="2022-05" db="EMBL/GenBank/DDBJ databases">
        <title>Schlegelella sp. nov., isolated from mangrove soil.</title>
        <authorList>
            <person name="Liu Y."/>
            <person name="Ge X."/>
            <person name="Liu W."/>
        </authorList>
    </citation>
    <scope>NUCLEOTIDE SEQUENCE</scope>
    <source>
        <strain evidence="14">S2-27</strain>
    </source>
</reference>
<evidence type="ECO:0000256" key="5">
    <source>
        <dbReference type="ARBA" id="ARBA00022857"/>
    </source>
</evidence>
<evidence type="ECO:0000256" key="7">
    <source>
        <dbReference type="ARBA" id="ARBA00023157"/>
    </source>
</evidence>
<feature type="transmembrane region" description="Helical" evidence="10">
    <location>
        <begin position="242"/>
        <end position="261"/>
    </location>
</feature>
<dbReference type="Proteomes" id="UP001165541">
    <property type="component" value="Unassembled WGS sequence"/>
</dbReference>
<gene>
    <name evidence="14" type="ORF">M8A51_08860</name>
</gene>
<feature type="transmembrane region" description="Helical" evidence="10">
    <location>
        <begin position="194"/>
        <end position="214"/>
    </location>
</feature>
<keyword evidence="10" id="KW-0472">Membrane</keyword>
<comment type="caution">
    <text evidence="14">The sequence shown here is derived from an EMBL/GenBank/DDBJ whole genome shotgun (WGS) entry which is preliminary data.</text>
</comment>
<keyword evidence="15" id="KW-1185">Reference proteome</keyword>
<dbReference type="RefSeq" id="WP_251777841.1">
    <property type="nucleotide sequence ID" value="NZ_JAMKFE010000004.1"/>
</dbReference>
<dbReference type="Gene3D" id="3.30.390.30">
    <property type="match status" value="1"/>
</dbReference>
<evidence type="ECO:0000256" key="6">
    <source>
        <dbReference type="ARBA" id="ARBA00023002"/>
    </source>
</evidence>
<dbReference type="InterPro" id="IPR023753">
    <property type="entry name" value="FAD/NAD-binding_dom"/>
</dbReference>
<dbReference type="PRINTS" id="PR00368">
    <property type="entry name" value="FADPNR"/>
</dbReference>
<feature type="domain" description="VTT" evidence="13">
    <location>
        <begin position="71"/>
        <end position="184"/>
    </location>
</feature>
<feature type="transmembrane region" description="Helical" evidence="10">
    <location>
        <begin position="83"/>
        <end position="109"/>
    </location>
</feature>
<dbReference type="Pfam" id="PF02852">
    <property type="entry name" value="Pyr_redox_dim"/>
    <property type="match status" value="1"/>
</dbReference>
<dbReference type="InterPro" id="IPR036188">
    <property type="entry name" value="FAD/NAD-bd_sf"/>
</dbReference>
<dbReference type="SUPFAM" id="SSF55424">
    <property type="entry name" value="FAD/NAD-linked reductases, dimerisation (C-terminal) domain"/>
    <property type="match status" value="1"/>
</dbReference>
<dbReference type="Pfam" id="PF07992">
    <property type="entry name" value="Pyr_redox_2"/>
    <property type="match status" value="1"/>
</dbReference>
<keyword evidence="6 9" id="KW-0560">Oxidoreductase</keyword>
<keyword evidence="5" id="KW-0521">NADP</keyword>
<dbReference type="PANTHER" id="PTHR43014:SF2">
    <property type="entry name" value="MERCURIC REDUCTASE"/>
    <property type="match status" value="1"/>
</dbReference>
<evidence type="ECO:0000313" key="15">
    <source>
        <dbReference type="Proteomes" id="UP001165541"/>
    </source>
</evidence>
<dbReference type="PRINTS" id="PR00411">
    <property type="entry name" value="PNDRDTASEI"/>
</dbReference>
<feature type="transmembrane region" description="Helical" evidence="10">
    <location>
        <begin position="56"/>
        <end position="76"/>
    </location>
</feature>
<dbReference type="EMBL" id="JAMKFE010000004">
    <property type="protein sequence ID" value="MCM5679642.1"/>
    <property type="molecule type" value="Genomic_DNA"/>
</dbReference>
<evidence type="ECO:0000256" key="8">
    <source>
        <dbReference type="ARBA" id="ARBA00023284"/>
    </source>
</evidence>
<evidence type="ECO:0000259" key="11">
    <source>
        <dbReference type="Pfam" id="PF02852"/>
    </source>
</evidence>
<keyword evidence="4 9" id="KW-0274">FAD</keyword>
<dbReference type="InterPro" id="IPR032816">
    <property type="entry name" value="VTT_dom"/>
</dbReference>
<evidence type="ECO:0000256" key="2">
    <source>
        <dbReference type="ARBA" id="ARBA00007532"/>
    </source>
</evidence>
<evidence type="ECO:0000259" key="12">
    <source>
        <dbReference type="Pfam" id="PF07992"/>
    </source>
</evidence>
<dbReference type="InterPro" id="IPR012999">
    <property type="entry name" value="Pyr_OxRdtase_I_AS"/>
</dbReference>
<dbReference type="Gene3D" id="3.50.50.60">
    <property type="entry name" value="FAD/NAD(P)-binding domain"/>
    <property type="match status" value="2"/>
</dbReference>
<accession>A0ABT0YLN5</accession>
<dbReference type="PANTHER" id="PTHR43014">
    <property type="entry name" value="MERCURIC REDUCTASE"/>
    <property type="match status" value="1"/>
</dbReference>
<proteinExistence type="inferred from homology"/>
<dbReference type="InterPro" id="IPR016156">
    <property type="entry name" value="FAD/NAD-linked_Rdtase_dimer_sf"/>
</dbReference>
<dbReference type="SUPFAM" id="SSF51905">
    <property type="entry name" value="FAD/NAD(P)-binding domain"/>
    <property type="match status" value="1"/>
</dbReference>
<dbReference type="InterPro" id="IPR004099">
    <property type="entry name" value="Pyr_nucl-diS_OxRdtase_dimer"/>
</dbReference>
<evidence type="ECO:0000256" key="1">
    <source>
        <dbReference type="ARBA" id="ARBA00001974"/>
    </source>
</evidence>